<evidence type="ECO:0000256" key="5">
    <source>
        <dbReference type="ARBA" id="ARBA00023124"/>
    </source>
</evidence>
<dbReference type="InterPro" id="IPR036590">
    <property type="entry name" value="SRAP-like"/>
</dbReference>
<keyword evidence="7" id="KW-0456">Lyase</keyword>
<gene>
    <name evidence="9" type="ORF">SAMN06265338_10541</name>
</gene>
<evidence type="ECO:0000256" key="2">
    <source>
        <dbReference type="ARBA" id="ARBA00022670"/>
    </source>
</evidence>
<organism evidence="9 10">
    <name type="scientific">Rhodoblastus acidophilus</name>
    <name type="common">Rhodopseudomonas acidophila</name>
    <dbReference type="NCBI Taxonomy" id="1074"/>
    <lineage>
        <taxon>Bacteria</taxon>
        <taxon>Pseudomonadati</taxon>
        <taxon>Pseudomonadota</taxon>
        <taxon>Alphaproteobacteria</taxon>
        <taxon>Hyphomicrobiales</taxon>
        <taxon>Rhodoblastaceae</taxon>
        <taxon>Rhodoblastus</taxon>
    </lineage>
</organism>
<dbReference type="GO" id="GO:0003697">
    <property type="term" value="F:single-stranded DNA binding"/>
    <property type="evidence" value="ECO:0007669"/>
    <property type="project" value="InterPro"/>
</dbReference>
<sequence length="220" mass="24406">MCGRFALTAPPEAVRAYFRFLEQPNFPPRYNIAPTQPIALVAARRDGRHFMLARWGFLPGFVKDVKKFPLLINARAETLAEKPSFRAALRRRRCLIPADAWYEWRANLSGPKTPFLFRRADGGLLAFAGLWETYLDPSGGEIDTVCVITTSANGATAAIHDRMPAILAPEDFDAWLNPDETVAPRLALLRPAPDDAIVFYAISPRINRAGEEGAELQAAV</sequence>
<keyword evidence="4 8" id="KW-0378">Hydrolase</keyword>
<comment type="similarity">
    <text evidence="1 8">Belongs to the SOS response-associated peptidase family.</text>
</comment>
<evidence type="ECO:0000256" key="8">
    <source>
        <dbReference type="RuleBase" id="RU364100"/>
    </source>
</evidence>
<name>A0A212RKH0_RHOAC</name>
<evidence type="ECO:0000256" key="6">
    <source>
        <dbReference type="ARBA" id="ARBA00023125"/>
    </source>
</evidence>
<evidence type="ECO:0000256" key="7">
    <source>
        <dbReference type="ARBA" id="ARBA00023239"/>
    </source>
</evidence>
<dbReference type="OrthoDB" id="9782620at2"/>
<evidence type="ECO:0000313" key="10">
    <source>
        <dbReference type="Proteomes" id="UP000198418"/>
    </source>
</evidence>
<dbReference type="GO" id="GO:0016829">
    <property type="term" value="F:lyase activity"/>
    <property type="evidence" value="ECO:0007669"/>
    <property type="project" value="UniProtKB-KW"/>
</dbReference>
<dbReference type="PANTHER" id="PTHR13604:SF0">
    <property type="entry name" value="ABASIC SITE PROCESSING PROTEIN HMCES"/>
    <property type="match status" value="1"/>
</dbReference>
<reference evidence="10" key="1">
    <citation type="submission" date="2017-06" db="EMBL/GenBank/DDBJ databases">
        <authorList>
            <person name="Varghese N."/>
            <person name="Submissions S."/>
        </authorList>
    </citation>
    <scope>NUCLEOTIDE SEQUENCE [LARGE SCALE GENOMIC DNA]</scope>
    <source>
        <strain evidence="10">DSM 137</strain>
    </source>
</reference>
<evidence type="ECO:0000313" key="9">
    <source>
        <dbReference type="EMBL" id="SNB72967.1"/>
    </source>
</evidence>
<dbReference type="AlphaFoldDB" id="A0A212RKH0"/>
<evidence type="ECO:0000256" key="4">
    <source>
        <dbReference type="ARBA" id="ARBA00022801"/>
    </source>
</evidence>
<proteinExistence type="inferred from homology"/>
<dbReference type="EMBL" id="FYDG01000005">
    <property type="protein sequence ID" value="SNB72967.1"/>
    <property type="molecule type" value="Genomic_DNA"/>
</dbReference>
<keyword evidence="5" id="KW-0190">Covalent protein-DNA linkage</keyword>
<dbReference type="RefSeq" id="WP_088520833.1">
    <property type="nucleotide sequence ID" value="NZ_FYDG01000005.1"/>
</dbReference>
<keyword evidence="10" id="KW-1185">Reference proteome</keyword>
<protein>
    <recommendedName>
        <fullName evidence="8">Abasic site processing protein</fullName>
        <ecNumber evidence="8">3.4.-.-</ecNumber>
    </recommendedName>
</protein>
<keyword evidence="6" id="KW-0238">DNA-binding</keyword>
<dbReference type="SUPFAM" id="SSF143081">
    <property type="entry name" value="BB1717-like"/>
    <property type="match status" value="1"/>
</dbReference>
<keyword evidence="2 8" id="KW-0645">Protease</keyword>
<dbReference type="InterPro" id="IPR003738">
    <property type="entry name" value="SRAP"/>
</dbReference>
<dbReference type="PANTHER" id="PTHR13604">
    <property type="entry name" value="DC12-RELATED"/>
    <property type="match status" value="1"/>
</dbReference>
<dbReference type="Gene3D" id="3.90.1680.10">
    <property type="entry name" value="SOS response associated peptidase-like"/>
    <property type="match status" value="1"/>
</dbReference>
<dbReference type="GO" id="GO:0106300">
    <property type="term" value="P:protein-DNA covalent cross-linking repair"/>
    <property type="evidence" value="ECO:0007669"/>
    <property type="project" value="InterPro"/>
</dbReference>
<dbReference type="Proteomes" id="UP000198418">
    <property type="component" value="Unassembled WGS sequence"/>
</dbReference>
<dbReference type="GO" id="GO:0008233">
    <property type="term" value="F:peptidase activity"/>
    <property type="evidence" value="ECO:0007669"/>
    <property type="project" value="UniProtKB-KW"/>
</dbReference>
<evidence type="ECO:0000256" key="3">
    <source>
        <dbReference type="ARBA" id="ARBA00022763"/>
    </source>
</evidence>
<evidence type="ECO:0000256" key="1">
    <source>
        <dbReference type="ARBA" id="ARBA00008136"/>
    </source>
</evidence>
<dbReference type="GO" id="GO:0006508">
    <property type="term" value="P:proteolysis"/>
    <property type="evidence" value="ECO:0007669"/>
    <property type="project" value="UniProtKB-KW"/>
</dbReference>
<dbReference type="Pfam" id="PF02586">
    <property type="entry name" value="SRAP"/>
    <property type="match status" value="1"/>
</dbReference>
<keyword evidence="3" id="KW-0227">DNA damage</keyword>
<dbReference type="EC" id="3.4.-.-" evidence="8"/>
<accession>A0A212RKH0</accession>